<gene>
    <name evidence="1" type="ORF">ENJ96_03130</name>
</gene>
<proteinExistence type="predicted"/>
<organism evidence="1">
    <name type="scientific">Thermodesulfatator atlanticus</name>
    <dbReference type="NCBI Taxonomy" id="501497"/>
    <lineage>
        <taxon>Bacteria</taxon>
        <taxon>Pseudomonadati</taxon>
        <taxon>Thermodesulfobacteriota</taxon>
        <taxon>Thermodesulfobacteria</taxon>
        <taxon>Thermodesulfobacteriales</taxon>
        <taxon>Thermodesulfatatoraceae</taxon>
        <taxon>Thermodesulfatator</taxon>
    </lineage>
</organism>
<dbReference type="Proteomes" id="UP000886101">
    <property type="component" value="Unassembled WGS sequence"/>
</dbReference>
<comment type="caution">
    <text evidence="1">The sequence shown here is derived from an EMBL/GenBank/DDBJ whole genome shotgun (WGS) entry which is preliminary data.</text>
</comment>
<reference evidence="1" key="1">
    <citation type="journal article" date="2020" name="mSystems">
        <title>Genome- and Community-Level Interaction Insights into Carbon Utilization and Element Cycling Functions of Hydrothermarchaeota in Hydrothermal Sediment.</title>
        <authorList>
            <person name="Zhou Z."/>
            <person name="Liu Y."/>
            <person name="Xu W."/>
            <person name="Pan J."/>
            <person name="Luo Z.H."/>
            <person name="Li M."/>
        </authorList>
    </citation>
    <scope>NUCLEOTIDE SEQUENCE [LARGE SCALE GENOMIC DNA]</scope>
    <source>
        <strain evidence="1">HyVt-533</strain>
    </source>
</reference>
<accession>A0A7V5NZ21</accession>
<protein>
    <submittedName>
        <fullName evidence="1">Uncharacterized protein</fullName>
    </submittedName>
</protein>
<dbReference type="AlphaFoldDB" id="A0A7V5NZ21"/>
<evidence type="ECO:0000313" key="1">
    <source>
        <dbReference type="EMBL" id="HHI96823.1"/>
    </source>
</evidence>
<name>A0A7V5NZ21_9BACT</name>
<sequence>MSIEFSDKLNQLLQALQKDLPIKFFGLLEIPEAVAWAERGGIAVHENFHTKRHYSYHVISASREKLEEFCAKVNLSPEKIRASDFYRFWHLTWVPFTPPVKKKRPRGRPPKKNP</sequence>
<dbReference type="EMBL" id="DROK01000091">
    <property type="protein sequence ID" value="HHI96823.1"/>
    <property type="molecule type" value="Genomic_DNA"/>
</dbReference>